<dbReference type="PANTHER" id="PTHR45712">
    <property type="entry name" value="AGAP008170-PA"/>
    <property type="match status" value="1"/>
</dbReference>
<dbReference type="PANTHER" id="PTHR45712:SF22">
    <property type="entry name" value="INSULIN-LIKE GROWTH FACTOR-BINDING PROTEIN COMPLEX ACID LABILE SUBUNIT"/>
    <property type="match status" value="1"/>
</dbReference>
<evidence type="ECO:0000256" key="3">
    <source>
        <dbReference type="SAM" id="MobiDB-lite"/>
    </source>
</evidence>
<comment type="caution">
    <text evidence="5">The sequence shown here is derived from an EMBL/GenBank/DDBJ whole genome shotgun (WGS) entry which is preliminary data.</text>
</comment>
<dbReference type="Gene3D" id="3.80.10.10">
    <property type="entry name" value="Ribonuclease Inhibitor"/>
    <property type="match status" value="2"/>
</dbReference>
<gene>
    <name evidence="5" type="ORF">PT974_08836</name>
</gene>
<dbReference type="PROSITE" id="PS50245">
    <property type="entry name" value="CAP_GLY_2"/>
    <property type="match status" value="1"/>
</dbReference>
<dbReference type="InterPro" id="IPR036859">
    <property type="entry name" value="CAP-Gly_dom_sf"/>
</dbReference>
<dbReference type="InterPro" id="IPR050333">
    <property type="entry name" value="SLRP"/>
</dbReference>
<evidence type="ECO:0000256" key="2">
    <source>
        <dbReference type="ARBA" id="ARBA00022737"/>
    </source>
</evidence>
<accession>A0ABR0SEF2</accession>
<evidence type="ECO:0000259" key="4">
    <source>
        <dbReference type="PROSITE" id="PS50245"/>
    </source>
</evidence>
<reference evidence="5 6" key="1">
    <citation type="submission" date="2024-01" db="EMBL/GenBank/DDBJ databases">
        <title>Complete genome of Cladobotryum mycophilum ATHUM6906.</title>
        <authorList>
            <person name="Christinaki A.C."/>
            <person name="Myridakis A.I."/>
            <person name="Kouvelis V.N."/>
        </authorList>
    </citation>
    <scope>NUCLEOTIDE SEQUENCE [LARGE SCALE GENOMIC DNA]</scope>
    <source>
        <strain evidence="5 6">ATHUM6906</strain>
    </source>
</reference>
<dbReference type="InterPro" id="IPR001611">
    <property type="entry name" value="Leu-rich_rpt"/>
</dbReference>
<dbReference type="EMBL" id="JAVFKD010000014">
    <property type="protein sequence ID" value="KAK5990567.1"/>
    <property type="molecule type" value="Genomic_DNA"/>
</dbReference>
<protein>
    <submittedName>
        <fullName evidence="5">Tubulin-specific chaperone E</fullName>
    </submittedName>
</protein>
<feature type="compositionally biased region" description="Acidic residues" evidence="3">
    <location>
        <begin position="506"/>
        <end position="519"/>
    </location>
</feature>
<dbReference type="InterPro" id="IPR000938">
    <property type="entry name" value="CAP-Gly_domain"/>
</dbReference>
<evidence type="ECO:0000313" key="5">
    <source>
        <dbReference type="EMBL" id="KAK5990567.1"/>
    </source>
</evidence>
<evidence type="ECO:0000256" key="1">
    <source>
        <dbReference type="ARBA" id="ARBA00022614"/>
    </source>
</evidence>
<dbReference type="SUPFAM" id="SSF74924">
    <property type="entry name" value="Cap-Gly domain"/>
    <property type="match status" value="1"/>
</dbReference>
<dbReference type="Proteomes" id="UP001338125">
    <property type="component" value="Unassembled WGS sequence"/>
</dbReference>
<feature type="region of interest" description="Disordered" evidence="3">
    <location>
        <begin position="502"/>
        <end position="546"/>
    </location>
</feature>
<keyword evidence="6" id="KW-1185">Reference proteome</keyword>
<dbReference type="SUPFAM" id="SSF52058">
    <property type="entry name" value="L domain-like"/>
    <property type="match status" value="1"/>
</dbReference>
<proteinExistence type="predicted"/>
<evidence type="ECO:0000313" key="6">
    <source>
        <dbReference type="Proteomes" id="UP001338125"/>
    </source>
</evidence>
<keyword evidence="1" id="KW-0433">Leucine-rich repeat</keyword>
<sequence length="572" mass="63216">MSETHYIGQRISYDGAVCTVRYVGSVAGTTGSWLGVEWDDISRGKHDGSHKGTRYFTCISRSQTAASFVRPTRPADKPQSFIAALKEKYVLDSDESKPRAQIYFSTKLAEEVGFTKIWRQQSQLKELKIVVLENMRVATATTDGEESIEETCPKITQLDLSKNPFEGLGPVVDICSSLQNLQRLGINSNRFRNIMQDEALHRAESAFSGVKELALADTLLSWEELCGIASKCPSLTTLFAGLNQLPSLPTVNYLNLSSTLTSLNIELNEFASISDVGSLASLKSLRNLYLKGNNISSLGSADTPAPVFPDSLQYLDLSYNKIADWDFVDNLTAHFPGLVGMRIAHNPIYDAVGEDSVTQSSDESFMFTIARIAQLKSLNFTNITAADRSNAEMFYLSRIARQLATVPEAAEHTVTALHPRYAELCGVYGAPDVIRRQEVNPSFLEARLITVEFRRGGDEKKTARIPKQFDIYRVKGMVGKLFGLAPLKTRLVWETGDWDPVAGFDEKDDESSDEEDDVTLELPPPPGDDKDGEGSQGQPGRWVKREVELKDGPKLLGYCVDGTKVTIRVEAV</sequence>
<feature type="domain" description="CAP-Gly" evidence="4">
    <location>
        <begin position="24"/>
        <end position="70"/>
    </location>
</feature>
<dbReference type="SMART" id="SM01052">
    <property type="entry name" value="CAP_GLY"/>
    <property type="match status" value="1"/>
</dbReference>
<dbReference type="InterPro" id="IPR032675">
    <property type="entry name" value="LRR_dom_sf"/>
</dbReference>
<dbReference type="Gene3D" id="2.30.30.190">
    <property type="entry name" value="CAP Gly-rich-like domain"/>
    <property type="match status" value="1"/>
</dbReference>
<name>A0ABR0SEF2_9HYPO</name>
<dbReference type="PROSITE" id="PS00845">
    <property type="entry name" value="CAP_GLY_1"/>
    <property type="match status" value="1"/>
</dbReference>
<keyword evidence="2" id="KW-0677">Repeat</keyword>
<dbReference type="PROSITE" id="PS51450">
    <property type="entry name" value="LRR"/>
    <property type="match status" value="1"/>
</dbReference>
<dbReference type="Pfam" id="PF01302">
    <property type="entry name" value="CAP_GLY"/>
    <property type="match status" value="1"/>
</dbReference>
<organism evidence="5 6">
    <name type="scientific">Cladobotryum mycophilum</name>
    <dbReference type="NCBI Taxonomy" id="491253"/>
    <lineage>
        <taxon>Eukaryota</taxon>
        <taxon>Fungi</taxon>
        <taxon>Dikarya</taxon>
        <taxon>Ascomycota</taxon>
        <taxon>Pezizomycotina</taxon>
        <taxon>Sordariomycetes</taxon>
        <taxon>Hypocreomycetidae</taxon>
        <taxon>Hypocreales</taxon>
        <taxon>Hypocreaceae</taxon>
        <taxon>Cladobotryum</taxon>
    </lineage>
</organism>